<feature type="signal peptide" evidence="1">
    <location>
        <begin position="1"/>
        <end position="21"/>
    </location>
</feature>
<name>A0A2M4B1A9_9DIPT</name>
<proteinExistence type="predicted"/>
<keyword evidence="1" id="KW-0732">Signal</keyword>
<reference evidence="2" key="1">
    <citation type="submission" date="2018-01" db="EMBL/GenBank/DDBJ databases">
        <title>An insight into the sialome of Amazonian anophelines.</title>
        <authorList>
            <person name="Ribeiro J.M."/>
            <person name="Scarpassa V."/>
            <person name="Calvo E."/>
        </authorList>
    </citation>
    <scope>NUCLEOTIDE SEQUENCE</scope>
    <source>
        <tissue evidence="2">Salivary glands</tissue>
    </source>
</reference>
<protein>
    <submittedName>
        <fullName evidence="2">Putative secreted protein</fullName>
    </submittedName>
</protein>
<accession>A0A2M4B1A9</accession>
<evidence type="ECO:0000256" key="1">
    <source>
        <dbReference type="SAM" id="SignalP"/>
    </source>
</evidence>
<dbReference type="AlphaFoldDB" id="A0A2M4B1A9"/>
<sequence>MFAAFRTAYLFLLCHVECVHDRVVWNFISGAPHGENVLFNFSQKTSFRRILPWQIKSNRSEKIAQSLFATNPFAQAKAFL</sequence>
<organism evidence="2">
    <name type="scientific">Anopheles triannulatus</name>
    <dbReference type="NCBI Taxonomy" id="58253"/>
    <lineage>
        <taxon>Eukaryota</taxon>
        <taxon>Metazoa</taxon>
        <taxon>Ecdysozoa</taxon>
        <taxon>Arthropoda</taxon>
        <taxon>Hexapoda</taxon>
        <taxon>Insecta</taxon>
        <taxon>Pterygota</taxon>
        <taxon>Neoptera</taxon>
        <taxon>Endopterygota</taxon>
        <taxon>Diptera</taxon>
        <taxon>Nematocera</taxon>
        <taxon>Culicoidea</taxon>
        <taxon>Culicidae</taxon>
        <taxon>Anophelinae</taxon>
        <taxon>Anopheles</taxon>
    </lineage>
</organism>
<dbReference type="EMBL" id="GGFK01013505">
    <property type="protein sequence ID" value="MBW46826.1"/>
    <property type="molecule type" value="Transcribed_RNA"/>
</dbReference>
<evidence type="ECO:0000313" key="2">
    <source>
        <dbReference type="EMBL" id="MBW46826.1"/>
    </source>
</evidence>
<feature type="chain" id="PRO_5014636777" evidence="1">
    <location>
        <begin position="22"/>
        <end position="80"/>
    </location>
</feature>